<feature type="chain" id="PRO_5001493222" evidence="5">
    <location>
        <begin position="22"/>
        <end position="692"/>
    </location>
</feature>
<dbReference type="PANTHER" id="PTHR30224:SF4">
    <property type="entry name" value="ELECTRON TRANSPORT PROTEIN YCCM-RELATED"/>
    <property type="match status" value="1"/>
</dbReference>
<dbReference type="SMART" id="SM00900">
    <property type="entry name" value="FMN_bind"/>
    <property type="match status" value="1"/>
</dbReference>
<gene>
    <name evidence="7" type="ORF">Rumeso_03563</name>
</gene>
<evidence type="ECO:0000256" key="4">
    <source>
        <dbReference type="SAM" id="Phobius"/>
    </source>
</evidence>
<feature type="transmembrane region" description="Helical" evidence="4">
    <location>
        <begin position="543"/>
        <end position="560"/>
    </location>
</feature>
<feature type="transmembrane region" description="Helical" evidence="4">
    <location>
        <begin position="473"/>
        <end position="497"/>
    </location>
</feature>
<dbReference type="InterPro" id="IPR011399">
    <property type="entry name" value="NosR"/>
</dbReference>
<evidence type="ECO:0000256" key="1">
    <source>
        <dbReference type="ARBA" id="ARBA00004236"/>
    </source>
</evidence>
<protein>
    <submittedName>
        <fullName evidence="7">Nitrous oxide reductase maturation protein NosR</fullName>
    </submittedName>
</protein>
<dbReference type="PIRSF" id="PIRSF036354">
    <property type="entry name" value="NosR"/>
    <property type="match status" value="1"/>
</dbReference>
<keyword evidence="4" id="KW-1133">Transmembrane helix</keyword>
<dbReference type="InterPro" id="IPR052378">
    <property type="entry name" value="NosR_regulator"/>
</dbReference>
<keyword evidence="8" id="KW-1185">Reference proteome</keyword>
<keyword evidence="3 4" id="KW-0472">Membrane</keyword>
<accession>A0A017HK96</accession>
<feature type="transmembrane region" description="Helical" evidence="4">
    <location>
        <begin position="436"/>
        <end position="453"/>
    </location>
</feature>
<comment type="caution">
    <text evidence="7">The sequence shown here is derived from an EMBL/GenBank/DDBJ whole genome shotgun (WGS) entry which is preliminary data.</text>
</comment>
<dbReference type="STRING" id="442562.Rumeso_03563"/>
<evidence type="ECO:0000259" key="6">
    <source>
        <dbReference type="SMART" id="SM00900"/>
    </source>
</evidence>
<reference evidence="7 8" key="1">
    <citation type="submission" date="2013-02" db="EMBL/GenBank/DDBJ databases">
        <authorList>
            <person name="Fiebig A."/>
            <person name="Goeker M."/>
            <person name="Klenk H.-P.P."/>
        </authorList>
    </citation>
    <scope>NUCLEOTIDE SEQUENCE [LARGE SCALE GENOMIC DNA]</scope>
    <source>
        <strain evidence="7 8">DSM 19309</strain>
    </source>
</reference>
<dbReference type="GO" id="GO:0010181">
    <property type="term" value="F:FMN binding"/>
    <property type="evidence" value="ECO:0007669"/>
    <property type="project" value="InterPro"/>
</dbReference>
<dbReference type="PATRIC" id="fig|442562.3.peg.3508"/>
<evidence type="ECO:0000313" key="7">
    <source>
        <dbReference type="EMBL" id="EYD74922.1"/>
    </source>
</evidence>
<evidence type="ECO:0000256" key="5">
    <source>
        <dbReference type="SAM" id="SignalP"/>
    </source>
</evidence>
<dbReference type="Proteomes" id="UP000019666">
    <property type="component" value="Unassembled WGS sequence"/>
</dbReference>
<dbReference type="OrthoDB" id="9806398at2"/>
<dbReference type="SUPFAM" id="SSF54862">
    <property type="entry name" value="4Fe-4S ferredoxins"/>
    <property type="match status" value="1"/>
</dbReference>
<dbReference type="RefSeq" id="WP_037279695.1">
    <property type="nucleotide sequence ID" value="NZ_KK088563.1"/>
</dbReference>
<feature type="transmembrane region" description="Helical" evidence="4">
    <location>
        <begin position="580"/>
        <end position="598"/>
    </location>
</feature>
<dbReference type="InterPro" id="IPR017896">
    <property type="entry name" value="4Fe4S_Fe-S-bd"/>
</dbReference>
<comment type="subcellular location">
    <subcellularLocation>
        <location evidence="1">Cell membrane</location>
    </subcellularLocation>
</comment>
<dbReference type="Pfam" id="PF12801">
    <property type="entry name" value="Fer4_5"/>
    <property type="match status" value="2"/>
</dbReference>
<dbReference type="GO" id="GO:0003677">
    <property type="term" value="F:DNA binding"/>
    <property type="evidence" value="ECO:0007669"/>
    <property type="project" value="InterPro"/>
</dbReference>
<keyword evidence="2" id="KW-1003">Cell membrane</keyword>
<evidence type="ECO:0000256" key="3">
    <source>
        <dbReference type="ARBA" id="ARBA00023136"/>
    </source>
</evidence>
<dbReference type="GO" id="GO:0005886">
    <property type="term" value="C:plasma membrane"/>
    <property type="evidence" value="ECO:0007669"/>
    <property type="project" value="UniProtKB-SubCell"/>
</dbReference>
<organism evidence="7 8">
    <name type="scientific">Rubellimicrobium mesophilum DSM 19309</name>
    <dbReference type="NCBI Taxonomy" id="442562"/>
    <lineage>
        <taxon>Bacteria</taxon>
        <taxon>Pseudomonadati</taxon>
        <taxon>Pseudomonadota</taxon>
        <taxon>Alphaproteobacteria</taxon>
        <taxon>Rhodobacterales</taxon>
        <taxon>Roseobacteraceae</taxon>
        <taxon>Rubellimicrobium</taxon>
    </lineage>
</organism>
<evidence type="ECO:0000313" key="8">
    <source>
        <dbReference type="Proteomes" id="UP000019666"/>
    </source>
</evidence>
<evidence type="ECO:0000256" key="2">
    <source>
        <dbReference type="ARBA" id="ARBA00022475"/>
    </source>
</evidence>
<dbReference type="GO" id="GO:0045893">
    <property type="term" value="P:positive regulation of DNA-templated transcription"/>
    <property type="evidence" value="ECO:0007669"/>
    <property type="project" value="InterPro"/>
</dbReference>
<dbReference type="AlphaFoldDB" id="A0A017HK96"/>
<keyword evidence="4" id="KW-0812">Transmembrane</keyword>
<keyword evidence="5" id="KW-0732">Signal</keyword>
<dbReference type="PANTHER" id="PTHR30224">
    <property type="entry name" value="ELECTRON TRANSPORT PROTEIN"/>
    <property type="match status" value="1"/>
</dbReference>
<sequence>MAALRLLLALLALLLGPMARAEVLDREALSTFVRPPMSVGEPVSDRGVWELLNSGGALAGYVFETEPMAPIPGFSGAPIDLFVAIDLDGRFIDVRIISQNEPIFVSGLGEAPFRAFLEQYRGLSISQPMVVGTPYGDAGGGSALIYLDGVTKATASVRIAHESLLAATREVVREKMEGVASAPPAAPDPAHEEDLTWADLVRQGIATRHLVTNAEIDAAFVGTTWAHDDPEAQADPSGAYLDLWIVDLGPPSIARAALSPETVERLARFLEITPSAEPILLIDAGRHGLVSEDFVRNTAPDLLTATQDGLPVALRDADLTVGLAEGVPQGTAMILRTDRRLGFDPSRPWTLEVEALREHGSFQPEIGRTTLTAGHSTPERFFLREDATAQPASPVVEALRSRATDLAILGGLLIALLILVGPLMHRVARRGWLTPVRLTVLAVVLGFVGWWGQGQLSIVTVLGLVQAGTEGRSLAFLLYDPFSLMVWGVAILGFVLWGRGLFCGWLCPFGALQEFAHHAGRLLRLPQWEPNAAWDRRLKWVKYLLLAGLVATVLIAPREVETAAEVEPFKTAITVLFVRDWFYVVYAGFWLVLGLFLFKGFCRYVCPLGAVMALGGLLRGRDWIERRAECGSPCHLCKVRCRYGAIKASGRIDYSECFQCLDCVQIIDDAKQCVPRILAARAPIRAPRKEAA</sequence>
<feature type="transmembrane region" description="Helical" evidence="4">
    <location>
        <begin position="406"/>
        <end position="424"/>
    </location>
</feature>
<feature type="domain" description="FMN-binding" evidence="6">
    <location>
        <begin position="73"/>
        <end position="171"/>
    </location>
</feature>
<name>A0A017HK96_9RHOB</name>
<dbReference type="HOGENOM" id="CLU_013077_0_0_5"/>
<dbReference type="EMBL" id="AOSK01000099">
    <property type="protein sequence ID" value="EYD74922.1"/>
    <property type="molecule type" value="Genomic_DNA"/>
</dbReference>
<feature type="signal peptide" evidence="5">
    <location>
        <begin position="1"/>
        <end position="21"/>
    </location>
</feature>
<dbReference type="InterPro" id="IPR007329">
    <property type="entry name" value="FMN-bd"/>
</dbReference>
<proteinExistence type="predicted"/>